<dbReference type="GeneID" id="28974418"/>
<gene>
    <name evidence="1" type="ORF">RHOBADRAFT_41888</name>
</gene>
<evidence type="ECO:0008006" key="3">
    <source>
        <dbReference type="Google" id="ProtNLM"/>
    </source>
</evidence>
<accession>A0A194SBC5</accession>
<proteinExistence type="predicted"/>
<evidence type="ECO:0000313" key="2">
    <source>
        <dbReference type="Proteomes" id="UP000053890"/>
    </source>
</evidence>
<dbReference type="GO" id="GO:0043248">
    <property type="term" value="P:proteasome assembly"/>
    <property type="evidence" value="ECO:0007669"/>
    <property type="project" value="InterPro"/>
</dbReference>
<sequence>MDSTCEPSVQAHTLVLDLFPFDSAFSQPLFASVLVLSKGAVLVSVGGQPLPYAFAKDSSVAMTRPNAPPSATSLGPASSSTSLAARLAKRYASQVFLTLDLASLADGAAGPSAADRAVMSMEKALVTELDKVLERRKA</sequence>
<dbReference type="InterPro" id="IPR032157">
    <property type="entry name" value="PAC4"/>
</dbReference>
<dbReference type="AlphaFoldDB" id="A0A194SBC5"/>
<dbReference type="RefSeq" id="XP_018273938.1">
    <property type="nucleotide sequence ID" value="XM_018413970.1"/>
</dbReference>
<dbReference type="Proteomes" id="UP000053890">
    <property type="component" value="Unassembled WGS sequence"/>
</dbReference>
<dbReference type="OrthoDB" id="2527468at2759"/>
<name>A0A194SBC5_RHOGW</name>
<dbReference type="OMA" id="FAWARDT"/>
<dbReference type="EMBL" id="KQ474074">
    <property type="protein sequence ID" value="KPV77889.1"/>
    <property type="molecule type" value="Genomic_DNA"/>
</dbReference>
<organism evidence="1 2">
    <name type="scientific">Rhodotorula graminis (strain WP1)</name>
    <dbReference type="NCBI Taxonomy" id="578459"/>
    <lineage>
        <taxon>Eukaryota</taxon>
        <taxon>Fungi</taxon>
        <taxon>Dikarya</taxon>
        <taxon>Basidiomycota</taxon>
        <taxon>Pucciniomycotina</taxon>
        <taxon>Microbotryomycetes</taxon>
        <taxon>Sporidiobolales</taxon>
        <taxon>Sporidiobolaceae</taxon>
        <taxon>Rhodotorula</taxon>
    </lineage>
</organism>
<protein>
    <recommendedName>
        <fullName evidence="3">Proteasome assembly chaperone 3</fullName>
    </recommendedName>
</protein>
<keyword evidence="2" id="KW-1185">Reference proteome</keyword>
<dbReference type="Pfam" id="PF16093">
    <property type="entry name" value="PAC4"/>
    <property type="match status" value="1"/>
</dbReference>
<evidence type="ECO:0000313" key="1">
    <source>
        <dbReference type="EMBL" id="KPV77889.1"/>
    </source>
</evidence>
<reference evidence="1 2" key="1">
    <citation type="journal article" date="2015" name="Front. Microbiol.">
        <title>Genome sequence of the plant growth promoting endophytic yeast Rhodotorula graminis WP1.</title>
        <authorList>
            <person name="Firrincieli A."/>
            <person name="Otillar R."/>
            <person name="Salamov A."/>
            <person name="Schmutz J."/>
            <person name="Khan Z."/>
            <person name="Redman R.S."/>
            <person name="Fleck N.D."/>
            <person name="Lindquist E."/>
            <person name="Grigoriev I.V."/>
            <person name="Doty S.L."/>
        </authorList>
    </citation>
    <scope>NUCLEOTIDE SEQUENCE [LARGE SCALE GENOMIC DNA]</scope>
    <source>
        <strain evidence="1 2">WP1</strain>
    </source>
</reference>